<feature type="region of interest" description="Disordered" evidence="1">
    <location>
        <begin position="477"/>
        <end position="520"/>
    </location>
</feature>
<organism evidence="3 4">
    <name type="scientific">Sorangium cellulosum</name>
    <name type="common">Polyangium cellulosum</name>
    <dbReference type="NCBI Taxonomy" id="56"/>
    <lineage>
        <taxon>Bacteria</taxon>
        <taxon>Pseudomonadati</taxon>
        <taxon>Myxococcota</taxon>
        <taxon>Polyangia</taxon>
        <taxon>Polyangiales</taxon>
        <taxon>Polyangiaceae</taxon>
        <taxon>Sorangium</taxon>
    </lineage>
</organism>
<dbReference type="InterPro" id="IPR025646">
    <property type="entry name" value="DUF4350"/>
</dbReference>
<evidence type="ECO:0000259" key="2">
    <source>
        <dbReference type="Pfam" id="PF14258"/>
    </source>
</evidence>
<dbReference type="EMBL" id="CP012673">
    <property type="protein sequence ID" value="AUX44063.1"/>
    <property type="molecule type" value="Genomic_DNA"/>
</dbReference>
<evidence type="ECO:0000256" key="1">
    <source>
        <dbReference type="SAM" id="MobiDB-lite"/>
    </source>
</evidence>
<dbReference type="AlphaFoldDB" id="A0A2L0EXP5"/>
<evidence type="ECO:0000313" key="4">
    <source>
        <dbReference type="Proteomes" id="UP000238348"/>
    </source>
</evidence>
<accession>A0A2L0EXP5</accession>
<name>A0A2L0EXP5_SORCE</name>
<evidence type="ECO:0000313" key="3">
    <source>
        <dbReference type="EMBL" id="AUX44063.1"/>
    </source>
</evidence>
<dbReference type="Pfam" id="PF14258">
    <property type="entry name" value="DUF4350"/>
    <property type="match status" value="1"/>
</dbReference>
<sequence length="520" mass="54886">MFAALMTRNGAWYARVSFRKHAEDRRKPAPWRATSGSWSSSSSTLASLLAALSAIVALLVPARAAGGPFDVNDTTWEGCSEFLEIARAELGVARVHPVAVLDWSEVSAEDGVLVLHPLQALDADETTAFMKAGGRLAIVDDYGRGDDTLRRFQIERIPTPARPVATLRNKPSLAIAEPVIDVVGGHAIGPHPVVSQVQRLVTNHATGLIHPNLSPVLRIRALGEPDVIVAVAGQVGKGRLFAMGDPSALMNMMLRYPGNRAFASGLARYLVDEDGAQGRRGRLYIVANRFQEESSFGGETSLRKDFDAQVKALANAVEDARREGLPGGALLALAALAGLGLAIWTARASARPYRSPLPRYARPTPLVAQGGAAGRFAVLAAPSSPRGLAFLELKSALVEALAVRFGLETDPAPEAVTRLVAREGALDERALSAFKEVLATMYRVEASVVAGKPANVSRPALVHAADVVRKVLAACGADGRQPPRGAHPGAEVERSAARPEAPPPQAGTKPATPPSDKGAR</sequence>
<feature type="domain" description="DUF4350" evidence="2">
    <location>
        <begin position="72"/>
        <end position="266"/>
    </location>
</feature>
<protein>
    <recommendedName>
        <fullName evidence="2">DUF4350 domain-containing protein</fullName>
    </recommendedName>
</protein>
<proteinExistence type="predicted"/>
<gene>
    <name evidence="3" type="ORF">SOCE26_055230</name>
</gene>
<reference evidence="3 4" key="1">
    <citation type="submission" date="2015-09" db="EMBL/GenBank/DDBJ databases">
        <title>Sorangium comparison.</title>
        <authorList>
            <person name="Zaburannyi N."/>
            <person name="Bunk B."/>
            <person name="Overmann J."/>
            <person name="Mueller R."/>
        </authorList>
    </citation>
    <scope>NUCLEOTIDE SEQUENCE [LARGE SCALE GENOMIC DNA]</scope>
    <source>
        <strain evidence="3 4">So ce26</strain>
    </source>
</reference>
<dbReference type="Proteomes" id="UP000238348">
    <property type="component" value="Chromosome"/>
</dbReference>